<organism evidence="2 3">
    <name type="scientific">Priapulus caudatus</name>
    <name type="common">Priapulid worm</name>
    <dbReference type="NCBI Taxonomy" id="37621"/>
    <lineage>
        <taxon>Eukaryota</taxon>
        <taxon>Metazoa</taxon>
        <taxon>Ecdysozoa</taxon>
        <taxon>Scalidophora</taxon>
        <taxon>Priapulida</taxon>
        <taxon>Priapulimorpha</taxon>
        <taxon>Priapulimorphida</taxon>
        <taxon>Priapulidae</taxon>
        <taxon>Priapulus</taxon>
    </lineage>
</organism>
<dbReference type="PANTHER" id="PTHR13154">
    <property type="entry name" value="POLYADENYLATE-BINDING PROTEIN-INTERACTING PROTEIN 2"/>
    <property type="match status" value="1"/>
</dbReference>
<proteinExistence type="predicted"/>
<reference evidence="3" key="1">
    <citation type="submission" date="2025-08" db="UniProtKB">
        <authorList>
            <consortium name="RefSeq"/>
        </authorList>
    </citation>
    <scope>IDENTIFICATION</scope>
</reference>
<accession>A0ABM1E6I7</accession>
<dbReference type="RefSeq" id="XP_014667808.1">
    <property type="nucleotide sequence ID" value="XM_014812322.1"/>
</dbReference>
<feature type="compositionally biased region" description="Polar residues" evidence="1">
    <location>
        <begin position="170"/>
        <end position="182"/>
    </location>
</feature>
<dbReference type="PANTHER" id="PTHR13154:SF6">
    <property type="entry name" value="GEO05078P1"/>
    <property type="match status" value="1"/>
</dbReference>
<gene>
    <name evidence="3" type="primary">LOC106809290</name>
</gene>
<feature type="region of interest" description="Disordered" evidence="1">
    <location>
        <begin position="92"/>
        <end position="183"/>
    </location>
</feature>
<dbReference type="GeneID" id="106809290"/>
<evidence type="ECO:0000313" key="3">
    <source>
        <dbReference type="RefSeq" id="XP_014667808.1"/>
    </source>
</evidence>
<protein>
    <submittedName>
        <fullName evidence="3">Uncharacterized protein LOC106809290</fullName>
    </submittedName>
</protein>
<sequence>MKCPVDANVSADMAHFPHPHNSRSDDFSDFMWMEDMENFDRQVIDELWEQEFMEHCLDEMLQEEERGWQPPPPPPPPNTVANYMGFEQQMNRLNVADDAPPTSAPWRANGAAPLCGSGPPPVSGGPAARSGEWSSRSGGESCEQNGQPACGGDAPINVTQPVGGARSTRTEAPSMSLNNTGLNPFAKEFVPRWETSDR</sequence>
<evidence type="ECO:0000313" key="2">
    <source>
        <dbReference type="Proteomes" id="UP000695022"/>
    </source>
</evidence>
<keyword evidence="2" id="KW-1185">Reference proteome</keyword>
<dbReference type="Proteomes" id="UP000695022">
    <property type="component" value="Unplaced"/>
</dbReference>
<dbReference type="InterPro" id="IPR040396">
    <property type="entry name" value="PAIP2-like"/>
</dbReference>
<evidence type="ECO:0000256" key="1">
    <source>
        <dbReference type="SAM" id="MobiDB-lite"/>
    </source>
</evidence>
<feature type="compositionally biased region" description="Low complexity" evidence="1">
    <location>
        <begin position="124"/>
        <end position="141"/>
    </location>
</feature>
<name>A0ABM1E6I7_PRICU</name>